<feature type="transmembrane region" description="Helical" evidence="6">
    <location>
        <begin position="119"/>
        <end position="137"/>
    </location>
</feature>
<evidence type="ECO:0000313" key="8">
    <source>
        <dbReference type="Proteomes" id="UP000199365"/>
    </source>
</evidence>
<keyword evidence="5 6" id="KW-0472">Membrane</keyword>
<feature type="transmembrane region" description="Helical" evidence="6">
    <location>
        <begin position="251"/>
        <end position="276"/>
    </location>
</feature>
<sequence>MGKRIIVTPRTAVTIILLAAFALIPLLSGVLGQSYYTTFATRILIMAMAASGLNLALGYGGMISLGHALYMGIGAYAVGICAFHGIGSGWTQLMVGLIVGGVVATIVGLISLRTSGMAFIMITLAFAQMLYFLIMTLTDYGGDDGLTIEHRSAFGGLDLGGNTVLYYVVFAAFIAILFFMNRMMNARFGQAVQGCRSNERRMKALGFATIQYRLAAYVLSALICVLAGFFLANLVQIAAPSYVTWTVSGELMAMVVLGGQATIIGPFVGTIVMLTFEEVFSSSKFGLPHDVEQLLNNHWMALLGAFIVIVTMTVKRGIFGSIPNTWGRG</sequence>
<dbReference type="PANTHER" id="PTHR30482">
    <property type="entry name" value="HIGH-AFFINITY BRANCHED-CHAIN AMINO ACID TRANSPORT SYSTEM PERMEASE"/>
    <property type="match status" value="1"/>
</dbReference>
<accession>A0A1H1KGT7</accession>
<feature type="transmembrane region" description="Helical" evidence="6">
    <location>
        <begin position="210"/>
        <end position="231"/>
    </location>
</feature>
<keyword evidence="8" id="KW-1185">Reference proteome</keyword>
<dbReference type="CDD" id="cd06581">
    <property type="entry name" value="TM_PBP1_LivM_like"/>
    <property type="match status" value="1"/>
</dbReference>
<dbReference type="GO" id="GO:0015658">
    <property type="term" value="F:branched-chain amino acid transmembrane transporter activity"/>
    <property type="evidence" value="ECO:0007669"/>
    <property type="project" value="InterPro"/>
</dbReference>
<evidence type="ECO:0000256" key="2">
    <source>
        <dbReference type="ARBA" id="ARBA00022475"/>
    </source>
</evidence>
<keyword evidence="4 6" id="KW-1133">Transmembrane helix</keyword>
<dbReference type="STRING" id="157910.SAMN05445850_7826"/>
<proteinExistence type="predicted"/>
<evidence type="ECO:0000256" key="1">
    <source>
        <dbReference type="ARBA" id="ARBA00004651"/>
    </source>
</evidence>
<feature type="transmembrane region" description="Helical" evidence="6">
    <location>
        <begin position="297"/>
        <end position="314"/>
    </location>
</feature>
<dbReference type="RefSeq" id="WP_090812325.1">
    <property type="nucleotide sequence ID" value="NZ_FNKX01000004.1"/>
</dbReference>
<keyword evidence="2" id="KW-1003">Cell membrane</keyword>
<feature type="transmembrane region" description="Helical" evidence="6">
    <location>
        <begin position="93"/>
        <end position="112"/>
    </location>
</feature>
<dbReference type="Pfam" id="PF02653">
    <property type="entry name" value="BPD_transp_2"/>
    <property type="match status" value="1"/>
</dbReference>
<dbReference type="Proteomes" id="UP000199365">
    <property type="component" value="Unassembled WGS sequence"/>
</dbReference>
<dbReference type="InterPro" id="IPR043428">
    <property type="entry name" value="LivM-like"/>
</dbReference>
<evidence type="ECO:0000256" key="6">
    <source>
        <dbReference type="SAM" id="Phobius"/>
    </source>
</evidence>
<evidence type="ECO:0000313" key="7">
    <source>
        <dbReference type="EMBL" id="SDR61558.1"/>
    </source>
</evidence>
<name>A0A1H1KGT7_9BURK</name>
<dbReference type="InterPro" id="IPR001851">
    <property type="entry name" value="ABC_transp_permease"/>
</dbReference>
<feature type="transmembrane region" description="Helical" evidence="6">
    <location>
        <begin position="39"/>
        <end position="57"/>
    </location>
</feature>
<comment type="subcellular location">
    <subcellularLocation>
        <location evidence="1">Cell membrane</location>
        <topology evidence="1">Multi-pass membrane protein</topology>
    </subcellularLocation>
</comment>
<evidence type="ECO:0000256" key="5">
    <source>
        <dbReference type="ARBA" id="ARBA00023136"/>
    </source>
</evidence>
<reference evidence="8" key="1">
    <citation type="submission" date="2016-10" db="EMBL/GenBank/DDBJ databases">
        <authorList>
            <person name="Varghese N."/>
            <person name="Submissions S."/>
        </authorList>
    </citation>
    <scope>NUCLEOTIDE SEQUENCE [LARGE SCALE GENOMIC DNA]</scope>
    <source>
        <strain evidence="8">DUS833</strain>
    </source>
</reference>
<feature type="transmembrane region" description="Helical" evidence="6">
    <location>
        <begin position="164"/>
        <end position="180"/>
    </location>
</feature>
<dbReference type="EMBL" id="FNKX01000004">
    <property type="protein sequence ID" value="SDR61558.1"/>
    <property type="molecule type" value="Genomic_DNA"/>
</dbReference>
<organism evidence="7 8">
    <name type="scientific">Paraburkholderia tuberum</name>
    <dbReference type="NCBI Taxonomy" id="157910"/>
    <lineage>
        <taxon>Bacteria</taxon>
        <taxon>Pseudomonadati</taxon>
        <taxon>Pseudomonadota</taxon>
        <taxon>Betaproteobacteria</taxon>
        <taxon>Burkholderiales</taxon>
        <taxon>Burkholderiaceae</taxon>
        <taxon>Paraburkholderia</taxon>
    </lineage>
</organism>
<dbReference type="GO" id="GO:0005886">
    <property type="term" value="C:plasma membrane"/>
    <property type="evidence" value="ECO:0007669"/>
    <property type="project" value="UniProtKB-SubCell"/>
</dbReference>
<feature type="transmembrane region" description="Helical" evidence="6">
    <location>
        <begin position="69"/>
        <end position="87"/>
    </location>
</feature>
<dbReference type="AlphaFoldDB" id="A0A1H1KGT7"/>
<gene>
    <name evidence="7" type="ORF">SAMN05445850_7826</name>
</gene>
<evidence type="ECO:0000256" key="4">
    <source>
        <dbReference type="ARBA" id="ARBA00022989"/>
    </source>
</evidence>
<evidence type="ECO:0000256" key="3">
    <source>
        <dbReference type="ARBA" id="ARBA00022692"/>
    </source>
</evidence>
<dbReference type="PANTHER" id="PTHR30482:SF17">
    <property type="entry name" value="ABC TRANSPORTER ATP-BINDING PROTEIN"/>
    <property type="match status" value="1"/>
</dbReference>
<feature type="transmembrane region" description="Helical" evidence="6">
    <location>
        <begin position="12"/>
        <end position="33"/>
    </location>
</feature>
<keyword evidence="3 6" id="KW-0812">Transmembrane</keyword>
<protein>
    <submittedName>
        <fullName evidence="7">Amino acid/amide ABC transporter membrane protein 2, HAAT family</fullName>
    </submittedName>
</protein>